<evidence type="ECO:0000313" key="2">
    <source>
        <dbReference type="EMBL" id="MDU9003147.1"/>
    </source>
</evidence>
<dbReference type="PROSITE" id="PS51078">
    <property type="entry name" value="ICLR_ED"/>
    <property type="match status" value="1"/>
</dbReference>
<dbReference type="InterPro" id="IPR014757">
    <property type="entry name" value="Tscrpt_reg_IclR_C"/>
</dbReference>
<evidence type="ECO:0000313" key="3">
    <source>
        <dbReference type="Proteomes" id="UP001255416"/>
    </source>
</evidence>
<sequence>MRCLASPIINLYGEAVAGISVSGPTHRMAPERSAAVGTLVGDAAIAISRGLGAGNARSRLKE</sequence>
<dbReference type="InterPro" id="IPR029016">
    <property type="entry name" value="GAF-like_dom_sf"/>
</dbReference>
<comment type="caution">
    <text evidence="2">The sequence shown here is derived from an EMBL/GenBank/DDBJ whole genome shotgun (WGS) entry which is preliminary data.</text>
</comment>
<feature type="domain" description="IclR-ED" evidence="1">
    <location>
        <begin position="1"/>
        <end position="53"/>
    </location>
</feature>
<protein>
    <submittedName>
        <fullName evidence="2">IclR family transcriptional regulator C-terminal domain-containing protein</fullName>
    </submittedName>
</protein>
<organism evidence="2 3">
    <name type="scientific">Sedimentitalea todarodis</name>
    <dbReference type="NCBI Taxonomy" id="1631240"/>
    <lineage>
        <taxon>Bacteria</taxon>
        <taxon>Pseudomonadati</taxon>
        <taxon>Pseudomonadota</taxon>
        <taxon>Alphaproteobacteria</taxon>
        <taxon>Rhodobacterales</taxon>
        <taxon>Paracoccaceae</taxon>
        <taxon>Sedimentitalea</taxon>
    </lineage>
</organism>
<keyword evidence="3" id="KW-1185">Reference proteome</keyword>
<dbReference type="EMBL" id="JASMWN010000002">
    <property type="protein sequence ID" value="MDU9003147.1"/>
    <property type="molecule type" value="Genomic_DNA"/>
</dbReference>
<dbReference type="Pfam" id="PF01614">
    <property type="entry name" value="IclR_C"/>
    <property type="match status" value="1"/>
</dbReference>
<evidence type="ECO:0000259" key="1">
    <source>
        <dbReference type="PROSITE" id="PS51078"/>
    </source>
</evidence>
<dbReference type="RefSeq" id="WP_316773786.1">
    <property type="nucleotide sequence ID" value="NZ_JASMWN010000002.1"/>
</dbReference>
<dbReference type="Proteomes" id="UP001255416">
    <property type="component" value="Unassembled WGS sequence"/>
</dbReference>
<accession>A0ABU3VAE8</accession>
<reference evidence="3" key="1">
    <citation type="submission" date="2023-05" db="EMBL/GenBank/DDBJ databases">
        <title>Sedimentitalea sp. nov. JM2-8.</title>
        <authorList>
            <person name="Huang J."/>
        </authorList>
    </citation>
    <scope>NUCLEOTIDE SEQUENCE [LARGE SCALE GENOMIC DNA]</scope>
    <source>
        <strain evidence="3">KHS03</strain>
    </source>
</reference>
<dbReference type="SUPFAM" id="SSF55781">
    <property type="entry name" value="GAF domain-like"/>
    <property type="match status" value="1"/>
</dbReference>
<dbReference type="Gene3D" id="3.30.450.40">
    <property type="match status" value="1"/>
</dbReference>
<name>A0ABU3VAE8_9RHOB</name>
<proteinExistence type="predicted"/>
<gene>
    <name evidence="2" type="ORF">QO231_04675</name>
</gene>